<dbReference type="Gene3D" id="3.60.10.10">
    <property type="entry name" value="Endonuclease/exonuclease/phosphatase"/>
    <property type="match status" value="1"/>
</dbReference>
<name>A0ABQ9YB24_9EUKA</name>
<sequence>MGQTSSLTFKDPDFSHALNLPDVVVEGVEIGLKPHPLERTIVQNFAFVWSVNLNDGEWKPVSQGCFFVPPPTVIGRRIKLEIHEARYLVGSQPSMKESFPHGKTRRFSFSHRVASIRGRLRKRDQEYFDWLILQSLNTYPSNFAGNLITIPFDDTEGFYLQRQDMVHFDKELSREETIQIGRAISYAYSGVYYPLIDGKGKNKQVDEVDSYKGFGNAIFWRPDKLILASTPLPLGMAHMIDHNLQSRQSEEISPSQSTTPNLTPELSPTTPIESRNDRQELKDDPATTLHNLTDMTALALFFELPSSALLSKAYTYWRRNVDNATALGLASNAILKQFLPFGSYPPHLPLVSRVDEHTSLKQTSKHITEMQHRILRDYKTITMDQDDNVIKFEEEDEMERMRKRKAINEGNQDQDETKPSPSSIPKSDPLPPLPPPDPSSPIRIKSPVLMATPKSQTLHMSMSALSQTPLCHYKPIIHPSKFIFRRHRRFYVVNDSGEQIECDKRGASINAFLPLSDGDDKWIKTEDELKRVKIMSFNHRSTILRHLINNIFTHIPIRIMKLPSAVTSPSSLSHRLITPRNVALTRLNAFENSFKSHYAGNKILICSVLLYGDPSFGGDIRFAQTANLMQMLASVITQSTQISHLLFPDERFRWDRPKTATKFRKVKHLPYPVVLAGDFASSLDSAAMRLIVRGKETSLHPSLSSSGVVPLLLSQPSLNNDEPCVVATQTERRQIASMDATQWSKFKSRLMDELEADKQEEEEEREKWWKEEIARRKRMKDKEEKRMEKARKLEEQKGRPFSTTDLVAHVPKLPSQPLPINPNHHSVSFVFPTPPSSPSNSQSPSSLPLTPPLNPSPSDDILPNRAISPSASLQSQPIVSPLIVQSDAHILNYERFRRTRILDSFMALNRKLLEEGLVTEEEKAERDKQRLDEYDELTDKQNLVDQTRHLQYQSEGEHEKDLIRLAQRNSTVSDVAWDEREDGRSGRRRREEARLRQMTGRWVGDIVFSQEKKSSLSTAVITDVELLELPARPDRATNRRSHSIRHSSISEPPLNNPLSSHILLSLALTHEEIWARHCMFGSPLDKPDLCSQIFFNRSVNFLPFYAKLDWNPMTGVWLKSSESELPILFSSSQHSSPSPSSLHSLSPSPSLRTLASQSGQGAENQRRIVSQSLSRDPSSATFDARRPSPPADPLLTPTRRSPPKSPPMLVPLTAPLPHTPLTPPASPGSSPLFVQTAGVSFAAFSRHPSPTFATPTPSFALIPQQSLSVASSSIESSPFSYPLNIFSSPPSSRCSPDRSTSFNHISLSTNMRSNLDEHTHLILSKPTFRQTQVKHLRKEERTEEEEKRPHQRHFSFTPVLPLPTSGKQLKAPLPYSLPFDAASEPLELTPTRPLQPPHPSHPTFAATFSIPFSLAPALASLVPHHQLSTQFFLEQDRVVGFPSTQIFASRSLHPIAALTPLMFPTVRTDDGWCQLEEWRGEDDQVCPATLHNHGHRPNSVETIPRIPFCAPDTSQSLSSVTESDLKSHRLPEKTEQEESRLSLTRLLVMPTTTRPVSVIFHTFWADGVEVLETARQDLNEVEPTDRHPWCNFSPVQFWL</sequence>
<feature type="region of interest" description="Disordered" evidence="1">
    <location>
        <begin position="1130"/>
        <end position="1229"/>
    </location>
</feature>
<feature type="compositionally biased region" description="Polar residues" evidence="1">
    <location>
        <begin position="1153"/>
        <end position="1181"/>
    </location>
</feature>
<dbReference type="PANTHER" id="PTHR24216">
    <property type="entry name" value="PAXILLIN-RELATED"/>
    <property type="match status" value="1"/>
</dbReference>
<dbReference type="EMBL" id="JARBJD010000019">
    <property type="protein sequence ID" value="KAK2960971.1"/>
    <property type="molecule type" value="Genomic_DNA"/>
</dbReference>
<dbReference type="PANTHER" id="PTHR24216:SF65">
    <property type="entry name" value="PAXILLIN-LIKE PROTEIN 1"/>
    <property type="match status" value="1"/>
</dbReference>
<feature type="compositionally biased region" description="Polar residues" evidence="1">
    <location>
        <begin position="1513"/>
        <end position="1522"/>
    </location>
</feature>
<feature type="region of interest" description="Disordered" evidence="1">
    <location>
        <begin position="405"/>
        <end position="444"/>
    </location>
</feature>
<reference evidence="2 3" key="1">
    <citation type="journal article" date="2022" name="bioRxiv">
        <title>Genomics of Preaxostyla Flagellates Illuminates Evolutionary Transitions and the Path Towards Mitochondrial Loss.</title>
        <authorList>
            <person name="Novak L.V.F."/>
            <person name="Treitli S.C."/>
            <person name="Pyrih J."/>
            <person name="Halakuc P."/>
            <person name="Pipaliya S.V."/>
            <person name="Vacek V."/>
            <person name="Brzon O."/>
            <person name="Soukal P."/>
            <person name="Eme L."/>
            <person name="Dacks J.B."/>
            <person name="Karnkowska A."/>
            <person name="Elias M."/>
            <person name="Hampl V."/>
        </authorList>
    </citation>
    <scope>NUCLEOTIDE SEQUENCE [LARGE SCALE GENOMIC DNA]</scope>
    <source>
        <strain evidence="2">NAU3</strain>
        <tissue evidence="2">Gut</tissue>
    </source>
</reference>
<dbReference type="InterPro" id="IPR036691">
    <property type="entry name" value="Endo/exonu/phosph_ase_sf"/>
</dbReference>
<evidence type="ECO:0000313" key="2">
    <source>
        <dbReference type="EMBL" id="KAK2960971.1"/>
    </source>
</evidence>
<accession>A0ABQ9YB24</accession>
<organism evidence="2 3">
    <name type="scientific">Blattamonas nauphoetae</name>
    <dbReference type="NCBI Taxonomy" id="2049346"/>
    <lineage>
        <taxon>Eukaryota</taxon>
        <taxon>Metamonada</taxon>
        <taxon>Preaxostyla</taxon>
        <taxon>Oxymonadida</taxon>
        <taxon>Blattamonas</taxon>
    </lineage>
</organism>
<evidence type="ECO:0000313" key="3">
    <source>
        <dbReference type="Proteomes" id="UP001281761"/>
    </source>
</evidence>
<keyword evidence="3" id="KW-1185">Reference proteome</keyword>
<evidence type="ECO:0000256" key="1">
    <source>
        <dbReference type="SAM" id="MobiDB-lite"/>
    </source>
</evidence>
<feature type="region of interest" description="Disordered" evidence="1">
    <location>
        <begin position="246"/>
        <end position="280"/>
    </location>
</feature>
<feature type="compositionally biased region" description="Pro residues" evidence="1">
    <location>
        <begin position="428"/>
        <end position="439"/>
    </location>
</feature>
<feature type="region of interest" description="Disordered" evidence="1">
    <location>
        <begin position="1513"/>
        <end position="1536"/>
    </location>
</feature>
<feature type="compositionally biased region" description="Low complexity" evidence="1">
    <location>
        <begin position="838"/>
        <end position="848"/>
    </location>
</feature>
<comment type="caution">
    <text evidence="2">The sequence shown here is derived from an EMBL/GenBank/DDBJ whole genome shotgun (WGS) entry which is preliminary data.</text>
</comment>
<proteinExistence type="predicted"/>
<feature type="compositionally biased region" description="Pro residues" evidence="1">
    <location>
        <begin position="1217"/>
        <end position="1226"/>
    </location>
</feature>
<dbReference type="Proteomes" id="UP001281761">
    <property type="component" value="Unassembled WGS sequence"/>
</dbReference>
<feature type="region of interest" description="Disordered" evidence="1">
    <location>
        <begin position="1337"/>
        <end position="1358"/>
    </location>
</feature>
<feature type="compositionally biased region" description="Basic and acidic residues" evidence="1">
    <location>
        <begin position="1523"/>
        <end position="1536"/>
    </location>
</feature>
<feature type="compositionally biased region" description="Basic and acidic residues" evidence="1">
    <location>
        <begin position="1337"/>
        <end position="1348"/>
    </location>
</feature>
<feature type="region of interest" description="Disordered" evidence="1">
    <location>
        <begin position="777"/>
        <end position="866"/>
    </location>
</feature>
<feature type="compositionally biased region" description="Low complexity" evidence="1">
    <location>
        <begin position="1130"/>
        <end position="1151"/>
    </location>
</feature>
<feature type="compositionally biased region" description="Basic and acidic residues" evidence="1">
    <location>
        <begin position="777"/>
        <end position="798"/>
    </location>
</feature>
<protein>
    <submittedName>
        <fullName evidence="2">Uncharacterized protein</fullName>
    </submittedName>
</protein>
<feature type="compositionally biased region" description="Polar residues" evidence="1">
    <location>
        <begin position="246"/>
        <end position="273"/>
    </location>
</feature>
<gene>
    <name evidence="2" type="ORF">BLNAU_4058</name>
</gene>